<dbReference type="InterPro" id="IPR004360">
    <property type="entry name" value="Glyas_Fos-R_dOase_dom"/>
</dbReference>
<comment type="caution">
    <text evidence="3">The sequence shown here is derived from an EMBL/GenBank/DDBJ whole genome shotgun (WGS) entry which is preliminary data.</text>
</comment>
<keyword evidence="1" id="KW-0479">Metal-binding</keyword>
<dbReference type="EMBL" id="JAPMLT010000002">
    <property type="protein sequence ID" value="MCX7569232.1"/>
    <property type="molecule type" value="Genomic_DNA"/>
</dbReference>
<name>A0ABT3WZQ0_9BACL</name>
<dbReference type="SUPFAM" id="SSF54593">
    <property type="entry name" value="Glyoxalase/Bleomycin resistance protein/Dihydroxybiphenyl dioxygenase"/>
    <property type="match status" value="1"/>
</dbReference>
<evidence type="ECO:0000259" key="2">
    <source>
        <dbReference type="PROSITE" id="PS51819"/>
    </source>
</evidence>
<dbReference type="PANTHER" id="PTHR36113">
    <property type="entry name" value="LYASE, PUTATIVE-RELATED-RELATED"/>
    <property type="match status" value="1"/>
</dbReference>
<accession>A0ABT3WZQ0</accession>
<dbReference type="InterPro" id="IPR037523">
    <property type="entry name" value="VOC_core"/>
</dbReference>
<reference evidence="3 4" key="1">
    <citation type="submission" date="2022-11" db="EMBL/GenBank/DDBJ databases">
        <title>Study of microbial diversity in lake waters.</title>
        <authorList>
            <person name="Zhang J."/>
        </authorList>
    </citation>
    <scope>NUCLEOTIDE SEQUENCE [LARGE SCALE GENOMIC DNA]</scope>
    <source>
        <strain evidence="3 4">DT12</strain>
    </source>
</reference>
<dbReference type="Proteomes" id="UP001208017">
    <property type="component" value="Unassembled WGS sequence"/>
</dbReference>
<dbReference type="PANTHER" id="PTHR36113:SF6">
    <property type="entry name" value="FOSFOMYCIN RESISTANCE PROTEIN FOSX"/>
    <property type="match status" value="1"/>
</dbReference>
<gene>
    <name evidence="3" type="ORF">OS242_04605</name>
</gene>
<dbReference type="InterPro" id="IPR051332">
    <property type="entry name" value="Fosfomycin_Res_Enzymes"/>
</dbReference>
<dbReference type="InterPro" id="IPR029068">
    <property type="entry name" value="Glyas_Bleomycin-R_OHBP_Dase"/>
</dbReference>
<organism evidence="3 4">
    <name type="scientific">Tumebacillus lacus</name>
    <dbReference type="NCBI Taxonomy" id="2995335"/>
    <lineage>
        <taxon>Bacteria</taxon>
        <taxon>Bacillati</taxon>
        <taxon>Bacillota</taxon>
        <taxon>Bacilli</taxon>
        <taxon>Bacillales</taxon>
        <taxon>Alicyclobacillaceae</taxon>
        <taxon>Tumebacillus</taxon>
    </lineage>
</organism>
<dbReference type="Pfam" id="PF00903">
    <property type="entry name" value="Glyoxalase"/>
    <property type="match status" value="1"/>
</dbReference>
<evidence type="ECO:0000256" key="1">
    <source>
        <dbReference type="ARBA" id="ARBA00022723"/>
    </source>
</evidence>
<protein>
    <submittedName>
        <fullName evidence="3">VOC family protein</fullName>
    </submittedName>
</protein>
<proteinExistence type="predicted"/>
<feature type="domain" description="VOC" evidence="2">
    <location>
        <begin position="9"/>
        <end position="123"/>
    </location>
</feature>
<evidence type="ECO:0000313" key="4">
    <source>
        <dbReference type="Proteomes" id="UP001208017"/>
    </source>
</evidence>
<keyword evidence="4" id="KW-1185">Reference proteome</keyword>
<sequence>MALLFETRGLNHITLFVKDLQRSLRFYTDTLRMRVVHAGEGYAYLESGTTWFCLSEQPLPDDAPATNGVHHIALTVSRNDFEAAVEHLRRQQVPIVREPVLRGIGQSVNFLDPDGVQWEFHCSDLAERMTVIEEMERKDTK</sequence>
<evidence type="ECO:0000313" key="3">
    <source>
        <dbReference type="EMBL" id="MCX7569232.1"/>
    </source>
</evidence>
<dbReference type="PROSITE" id="PS51819">
    <property type="entry name" value="VOC"/>
    <property type="match status" value="1"/>
</dbReference>
<dbReference type="RefSeq" id="WP_267150483.1">
    <property type="nucleotide sequence ID" value="NZ_JAPMLT010000002.1"/>
</dbReference>
<dbReference type="Gene3D" id="3.10.180.10">
    <property type="entry name" value="2,3-Dihydroxybiphenyl 1,2-Dioxygenase, domain 1"/>
    <property type="match status" value="1"/>
</dbReference>